<accession>A0A3S0K375</accession>
<comment type="caution">
    <text evidence="2">The sequence shown here is derived from an EMBL/GenBank/DDBJ whole genome shotgun (WGS) entry which is preliminary data.</text>
</comment>
<feature type="non-terminal residue" evidence="2">
    <location>
        <position position="1"/>
    </location>
</feature>
<dbReference type="Pfam" id="PF13609">
    <property type="entry name" value="Porin_4"/>
    <property type="match status" value="1"/>
</dbReference>
<protein>
    <submittedName>
        <fullName evidence="2">Porin</fullName>
    </submittedName>
</protein>
<dbReference type="Gene3D" id="2.40.160.10">
    <property type="entry name" value="Porin"/>
    <property type="match status" value="1"/>
</dbReference>
<sequence>SGKSGYVKQSSLATARSREAQNVWTLGAQYTTGPFTVGLGYLNAQDAGSLTTTGKLKTELYTIGARYVVAPGLSVGPEFDHFKIRSDVAGSNDKGNVFLARTDLAF</sequence>
<dbReference type="GO" id="GO:0016020">
    <property type="term" value="C:membrane"/>
    <property type="evidence" value="ECO:0007669"/>
    <property type="project" value="InterPro"/>
</dbReference>
<dbReference type="EMBL" id="RXMA01000014">
    <property type="protein sequence ID" value="RTR18564.1"/>
    <property type="molecule type" value="Genomic_DNA"/>
</dbReference>
<evidence type="ECO:0000313" key="2">
    <source>
        <dbReference type="EMBL" id="RTR18564.1"/>
    </source>
</evidence>
<reference evidence="2 3" key="1">
    <citation type="submission" date="2018-12" db="EMBL/GenBank/DDBJ databases">
        <authorList>
            <person name="Yang Y."/>
        </authorList>
    </citation>
    <scope>NUCLEOTIDE SEQUENCE [LARGE SCALE GENOMIC DNA]</scope>
    <source>
        <strain evidence="2 3">L-25-5w-1</strain>
    </source>
</reference>
<dbReference type="RefSeq" id="WP_126616873.1">
    <property type="nucleotide sequence ID" value="NZ_RXMA01000014.1"/>
</dbReference>
<keyword evidence="3" id="KW-1185">Reference proteome</keyword>
<dbReference type="AlphaFoldDB" id="A0A3S0K375"/>
<evidence type="ECO:0000313" key="3">
    <source>
        <dbReference type="Proteomes" id="UP000277007"/>
    </source>
</evidence>
<dbReference type="InterPro" id="IPR023614">
    <property type="entry name" value="Porin_dom_sf"/>
</dbReference>
<dbReference type="InterPro" id="IPR033900">
    <property type="entry name" value="Gram_neg_porin_domain"/>
</dbReference>
<dbReference type="SUPFAM" id="SSF56935">
    <property type="entry name" value="Porins"/>
    <property type="match status" value="1"/>
</dbReference>
<dbReference type="Proteomes" id="UP000277007">
    <property type="component" value="Unassembled WGS sequence"/>
</dbReference>
<dbReference type="GO" id="GO:0015288">
    <property type="term" value="F:porin activity"/>
    <property type="evidence" value="ECO:0007669"/>
    <property type="project" value="InterPro"/>
</dbReference>
<name>A0A3S0K375_9PROT</name>
<dbReference type="OrthoDB" id="6758483at2"/>
<evidence type="ECO:0000259" key="1">
    <source>
        <dbReference type="Pfam" id="PF13609"/>
    </source>
</evidence>
<proteinExistence type="predicted"/>
<feature type="domain" description="Porin" evidence="1">
    <location>
        <begin position="15"/>
        <end position="82"/>
    </location>
</feature>
<organism evidence="2 3">
    <name type="scientific">Azospirillum griseum</name>
    <dbReference type="NCBI Taxonomy" id="2496639"/>
    <lineage>
        <taxon>Bacteria</taxon>
        <taxon>Pseudomonadati</taxon>
        <taxon>Pseudomonadota</taxon>
        <taxon>Alphaproteobacteria</taxon>
        <taxon>Rhodospirillales</taxon>
        <taxon>Azospirillaceae</taxon>
        <taxon>Azospirillum</taxon>
    </lineage>
</organism>
<gene>
    <name evidence="2" type="ORF">EJ903_15075</name>
</gene>